<evidence type="ECO:0000313" key="2">
    <source>
        <dbReference type="EMBL" id="MBB4946853.1"/>
    </source>
</evidence>
<organism evidence="2 3">
    <name type="scientific">Kitasatospora gansuensis</name>
    <dbReference type="NCBI Taxonomy" id="258050"/>
    <lineage>
        <taxon>Bacteria</taxon>
        <taxon>Bacillati</taxon>
        <taxon>Actinomycetota</taxon>
        <taxon>Actinomycetes</taxon>
        <taxon>Kitasatosporales</taxon>
        <taxon>Streptomycetaceae</taxon>
        <taxon>Kitasatospora</taxon>
    </lineage>
</organism>
<feature type="region of interest" description="Disordered" evidence="1">
    <location>
        <begin position="107"/>
        <end position="130"/>
    </location>
</feature>
<dbReference type="AlphaFoldDB" id="A0A7W7SBK7"/>
<accession>A0A7W7SBK7</accession>
<keyword evidence="3" id="KW-1185">Reference proteome</keyword>
<dbReference type="RefSeq" id="WP_184914133.1">
    <property type="nucleotide sequence ID" value="NZ_JACHJR010000001.1"/>
</dbReference>
<comment type="caution">
    <text evidence="2">The sequence shown here is derived from an EMBL/GenBank/DDBJ whole genome shotgun (WGS) entry which is preliminary data.</text>
</comment>
<dbReference type="EMBL" id="JACHJR010000001">
    <property type="protein sequence ID" value="MBB4946853.1"/>
    <property type="molecule type" value="Genomic_DNA"/>
</dbReference>
<protein>
    <submittedName>
        <fullName evidence="2">Uncharacterized protein</fullName>
    </submittedName>
</protein>
<dbReference type="Proteomes" id="UP000573327">
    <property type="component" value="Unassembled WGS sequence"/>
</dbReference>
<sequence length="130" mass="14213">MTDDRTHFLTGMRQFTDWLTANPDCPAPRDERILLFLATNQAVTEFATRYDLDPKADAEGNLSVNLTFGPIVYHVYGYVDFNAHCAASDERQARTWAAGQGLEIVAKPNDEPSQAPALSAGPEQPAAVTS</sequence>
<proteinExistence type="predicted"/>
<evidence type="ECO:0000313" key="3">
    <source>
        <dbReference type="Proteomes" id="UP000573327"/>
    </source>
</evidence>
<evidence type="ECO:0000256" key="1">
    <source>
        <dbReference type="SAM" id="MobiDB-lite"/>
    </source>
</evidence>
<gene>
    <name evidence="2" type="ORF">F4556_002388</name>
</gene>
<reference evidence="2 3" key="1">
    <citation type="submission" date="2020-08" db="EMBL/GenBank/DDBJ databases">
        <title>Sequencing the genomes of 1000 actinobacteria strains.</title>
        <authorList>
            <person name="Klenk H.-P."/>
        </authorList>
    </citation>
    <scope>NUCLEOTIDE SEQUENCE [LARGE SCALE GENOMIC DNA]</scope>
    <source>
        <strain evidence="2 3">DSM 44786</strain>
    </source>
</reference>
<name>A0A7W7SBK7_9ACTN</name>